<dbReference type="AlphaFoldDB" id="A0A0E9WTC2"/>
<proteinExistence type="predicted"/>
<reference evidence="1" key="1">
    <citation type="submission" date="2014-11" db="EMBL/GenBank/DDBJ databases">
        <authorList>
            <person name="Amaro Gonzalez C."/>
        </authorList>
    </citation>
    <scope>NUCLEOTIDE SEQUENCE</scope>
</reference>
<dbReference type="EMBL" id="GBXM01014893">
    <property type="protein sequence ID" value="JAH93684.1"/>
    <property type="molecule type" value="Transcribed_RNA"/>
</dbReference>
<protein>
    <submittedName>
        <fullName evidence="1">Uncharacterized protein</fullName>
    </submittedName>
</protein>
<organism evidence="1">
    <name type="scientific">Anguilla anguilla</name>
    <name type="common">European freshwater eel</name>
    <name type="synonym">Muraena anguilla</name>
    <dbReference type="NCBI Taxonomy" id="7936"/>
    <lineage>
        <taxon>Eukaryota</taxon>
        <taxon>Metazoa</taxon>
        <taxon>Chordata</taxon>
        <taxon>Craniata</taxon>
        <taxon>Vertebrata</taxon>
        <taxon>Euteleostomi</taxon>
        <taxon>Actinopterygii</taxon>
        <taxon>Neopterygii</taxon>
        <taxon>Teleostei</taxon>
        <taxon>Anguilliformes</taxon>
        <taxon>Anguillidae</taxon>
        <taxon>Anguilla</taxon>
    </lineage>
</organism>
<sequence>MQIQQFRHHCNMHVINELTFCLNIGSGLPVSKTYFYHKKSKHVITRHLTIKYALDHLFSIILVLTVP</sequence>
<evidence type="ECO:0000313" key="1">
    <source>
        <dbReference type="EMBL" id="JAH93684.1"/>
    </source>
</evidence>
<reference evidence="1" key="2">
    <citation type="journal article" date="2015" name="Fish Shellfish Immunol.">
        <title>Early steps in the European eel (Anguilla anguilla)-Vibrio vulnificus interaction in the gills: Role of the RtxA13 toxin.</title>
        <authorList>
            <person name="Callol A."/>
            <person name="Pajuelo D."/>
            <person name="Ebbesson L."/>
            <person name="Teles M."/>
            <person name="MacKenzie S."/>
            <person name="Amaro C."/>
        </authorList>
    </citation>
    <scope>NUCLEOTIDE SEQUENCE</scope>
</reference>
<accession>A0A0E9WTC2</accession>
<name>A0A0E9WTC2_ANGAN</name>